<dbReference type="RefSeq" id="WP_060699675.1">
    <property type="nucleotide sequence ID" value="NZ_JAGQFH010000027.1"/>
</dbReference>
<dbReference type="Gene3D" id="3.20.20.70">
    <property type="entry name" value="Aldolase class I"/>
    <property type="match status" value="1"/>
</dbReference>
<dbReference type="GO" id="GO:0009228">
    <property type="term" value="P:thiamine biosynthetic process"/>
    <property type="evidence" value="ECO:0007669"/>
    <property type="project" value="UniProtKB-KW"/>
</dbReference>
<evidence type="ECO:0000313" key="7">
    <source>
        <dbReference type="Proteomes" id="UP000676804"/>
    </source>
</evidence>
<sequence length="205" mass="22639">MELHAVTNDSLPADELIQQIKAIASEVEFIHIRERSKTASELVALVKNLLLEGVPKEKLVINDRVDVALLTNIHRVHLPGHSFSPKELRNKFPHLHAGVSVHSIEEAKAAERNGAEYVMFGHVYDTSCKPGLKARGVQLLKELTSALSIPVVAIGGLTPDRIPEMKHANVKGIAVMSGIFTHHQPRMMAQAFSKKVKENPYEEAL</sequence>
<dbReference type="NCBIfam" id="NF005819">
    <property type="entry name" value="PRK07695.1"/>
    <property type="match status" value="1"/>
</dbReference>
<dbReference type="InterPro" id="IPR022998">
    <property type="entry name" value="ThiamineP_synth_TenI"/>
</dbReference>
<gene>
    <name evidence="5" type="primary">tenI</name>
    <name evidence="4" type="ORF">AKG37_13145</name>
    <name evidence="5" type="ORF">KCQ59_15660</name>
</gene>
<dbReference type="Proteomes" id="UP000050272">
    <property type="component" value="Unassembled WGS sequence"/>
</dbReference>
<evidence type="ECO:0000256" key="1">
    <source>
        <dbReference type="ARBA" id="ARBA00004948"/>
    </source>
</evidence>
<dbReference type="Pfam" id="PF02581">
    <property type="entry name" value="TMP-TENI"/>
    <property type="match status" value="1"/>
</dbReference>
<keyword evidence="2" id="KW-0784">Thiamine biosynthesis</keyword>
<proteinExistence type="predicted"/>
<comment type="pathway">
    <text evidence="1">Cofactor biosynthesis; thiamine diphosphate biosynthesis.</text>
</comment>
<dbReference type="CDD" id="cd00564">
    <property type="entry name" value="TMP_TenI"/>
    <property type="match status" value="1"/>
</dbReference>
<evidence type="ECO:0000256" key="2">
    <source>
        <dbReference type="ARBA" id="ARBA00022977"/>
    </source>
</evidence>
<evidence type="ECO:0000313" key="5">
    <source>
        <dbReference type="EMBL" id="MBR8691228.1"/>
    </source>
</evidence>
<comment type="caution">
    <text evidence="5">The sequence shown here is derived from an EMBL/GenBank/DDBJ whole genome shotgun (WGS) entry which is preliminary data.</text>
</comment>
<organism evidence="5 7">
    <name type="scientific">Bacillus australimaris</name>
    <dbReference type="NCBI Taxonomy" id="1326968"/>
    <lineage>
        <taxon>Bacteria</taxon>
        <taxon>Bacillati</taxon>
        <taxon>Bacillota</taxon>
        <taxon>Bacilli</taxon>
        <taxon>Bacillales</taxon>
        <taxon>Bacillaceae</taxon>
        <taxon>Bacillus</taxon>
    </lineage>
</organism>
<dbReference type="Proteomes" id="UP000676804">
    <property type="component" value="Unassembled WGS sequence"/>
</dbReference>
<dbReference type="EMBL" id="JAGQFH010000027">
    <property type="protein sequence ID" value="MBR8691228.1"/>
    <property type="molecule type" value="Genomic_DNA"/>
</dbReference>
<dbReference type="PANTHER" id="PTHR20857">
    <property type="entry name" value="THIAMINE-PHOSPHATE PYROPHOSPHORYLASE"/>
    <property type="match status" value="1"/>
</dbReference>
<dbReference type="InterPro" id="IPR013785">
    <property type="entry name" value="Aldolase_TIM"/>
</dbReference>
<dbReference type="EMBL" id="LGYN01000027">
    <property type="protein sequence ID" value="KPN13349.1"/>
    <property type="molecule type" value="Genomic_DNA"/>
</dbReference>
<dbReference type="InterPro" id="IPR036206">
    <property type="entry name" value="ThiamineP_synth_sf"/>
</dbReference>
<reference evidence="5 7" key="2">
    <citation type="submission" date="2021-04" db="EMBL/GenBank/DDBJ databases">
        <title>Isolation of newly marine bacteria for enzymatic activity.</title>
        <authorList>
            <person name="Hadi W.A.M."/>
            <person name="Nair A.J.J."/>
            <person name="Edwin B.T."/>
        </authorList>
    </citation>
    <scope>NUCLEOTIDE SEQUENCE [LARGE SCALE GENOMIC DNA]</scope>
    <source>
        <strain evidence="5 7">B28A</strain>
    </source>
</reference>
<evidence type="ECO:0000259" key="3">
    <source>
        <dbReference type="Pfam" id="PF02581"/>
    </source>
</evidence>
<evidence type="ECO:0000313" key="4">
    <source>
        <dbReference type="EMBL" id="KPN13349.1"/>
    </source>
</evidence>
<protein>
    <submittedName>
        <fullName evidence="5">Thiazole tautomerase TenI</fullName>
    </submittedName>
    <submittedName>
        <fullName evidence="4">Transcriptional regulator</fullName>
    </submittedName>
</protein>
<feature type="domain" description="Thiamine phosphate synthase/TenI" evidence="3">
    <location>
        <begin position="3"/>
        <end position="179"/>
    </location>
</feature>
<evidence type="ECO:0000313" key="6">
    <source>
        <dbReference type="Proteomes" id="UP000050272"/>
    </source>
</evidence>
<dbReference type="PANTHER" id="PTHR20857:SF22">
    <property type="entry name" value="THIAZOLE TAUTOMERASE"/>
    <property type="match status" value="1"/>
</dbReference>
<reference evidence="4 6" key="1">
    <citation type="submission" date="2015-07" db="EMBL/GenBank/DDBJ databases">
        <title>Bacillus zhangzhouensis sp. nov. and Bacillus nanhaiticus sp. nov.</title>
        <authorList>
            <person name="Liu Y."/>
            <person name="Lai Q."/>
            <person name="Shao Z."/>
        </authorList>
    </citation>
    <scope>NUCLEOTIDE SEQUENCE [LARGE SCALE GENOMIC DNA]</scope>
    <source>
        <strain evidence="4 6">NH7I_1</strain>
    </source>
</reference>
<dbReference type="AlphaFoldDB" id="A0ABD4QL94"/>
<dbReference type="SUPFAM" id="SSF51391">
    <property type="entry name" value="Thiamin phosphate synthase"/>
    <property type="match status" value="1"/>
</dbReference>
<accession>A0ABD4QL94</accession>
<keyword evidence="6" id="KW-1185">Reference proteome</keyword>
<name>A0ABD4QL94_9BACI</name>